<evidence type="ECO:0000313" key="1">
    <source>
        <dbReference type="EMBL" id="THZ70075.1"/>
    </source>
</evidence>
<dbReference type="AlphaFoldDB" id="A0A4S9WVG6"/>
<accession>A0A4S9WVG6</accession>
<reference evidence="1 2" key="1">
    <citation type="submission" date="2018-10" db="EMBL/GenBank/DDBJ databases">
        <title>Fifty Aureobasidium pullulans genomes reveal a recombining polyextremotolerant generalist.</title>
        <authorList>
            <person name="Gostincar C."/>
            <person name="Turk M."/>
            <person name="Zajc J."/>
            <person name="Gunde-Cimerman N."/>
        </authorList>
    </citation>
    <scope>NUCLEOTIDE SEQUENCE [LARGE SCALE GENOMIC DNA]</scope>
    <source>
        <strain evidence="1 2">EXF-3519</strain>
    </source>
</reference>
<dbReference type="EMBL" id="QZBS01000205">
    <property type="protein sequence ID" value="THZ70075.1"/>
    <property type="molecule type" value="Genomic_DNA"/>
</dbReference>
<proteinExistence type="predicted"/>
<organism evidence="1 2">
    <name type="scientific">Aureobasidium pullulans</name>
    <name type="common">Black yeast</name>
    <name type="synonym">Pullularia pullulans</name>
    <dbReference type="NCBI Taxonomy" id="5580"/>
    <lineage>
        <taxon>Eukaryota</taxon>
        <taxon>Fungi</taxon>
        <taxon>Dikarya</taxon>
        <taxon>Ascomycota</taxon>
        <taxon>Pezizomycotina</taxon>
        <taxon>Dothideomycetes</taxon>
        <taxon>Dothideomycetidae</taxon>
        <taxon>Dothideales</taxon>
        <taxon>Saccotheciaceae</taxon>
        <taxon>Aureobasidium</taxon>
    </lineage>
</organism>
<sequence length="160" mass="18037">MLISPSDLRLLTNISMEPLAAMAKQLASALNQAAKSFASVKKELAETKAALAQTQKKSLDDKIALVCSRMDHCRANMKQAHEIISLINEIHDEAGHRHNITINTTHYNPMESVRYHSTTEHKENMFRWLNEYEQAASELDELLLQLGKIDPIIETEPESA</sequence>
<protein>
    <submittedName>
        <fullName evidence="1">Uncharacterized protein</fullName>
    </submittedName>
</protein>
<evidence type="ECO:0000313" key="2">
    <source>
        <dbReference type="Proteomes" id="UP000309734"/>
    </source>
</evidence>
<gene>
    <name evidence="1" type="ORF">D6C85_06207</name>
</gene>
<comment type="caution">
    <text evidence="1">The sequence shown here is derived from an EMBL/GenBank/DDBJ whole genome shotgun (WGS) entry which is preliminary data.</text>
</comment>
<name>A0A4S9WVG6_AURPU</name>
<dbReference type="Proteomes" id="UP000309734">
    <property type="component" value="Unassembled WGS sequence"/>
</dbReference>